<keyword evidence="5 13" id="KW-0812">Transmembrane</keyword>
<dbReference type="GO" id="GO:0046474">
    <property type="term" value="P:glycerophospholipid biosynthetic process"/>
    <property type="evidence" value="ECO:0007669"/>
    <property type="project" value="TreeGrafter"/>
</dbReference>
<keyword evidence="8 13" id="KW-0472">Membrane</keyword>
<keyword evidence="10" id="KW-1208">Phospholipid metabolism</keyword>
<dbReference type="EMBL" id="NBWZ01000001">
    <property type="protein sequence ID" value="RFA08921.1"/>
    <property type="molecule type" value="Genomic_DNA"/>
</dbReference>
<dbReference type="Gene3D" id="1.20.120.1760">
    <property type="match status" value="1"/>
</dbReference>
<dbReference type="PANTHER" id="PTHR14269:SF52">
    <property type="entry name" value="PHOSPHATIDYLGLYCEROPHOSPHATE SYNTHASE-RELATED"/>
    <property type="match status" value="1"/>
</dbReference>
<evidence type="ECO:0000256" key="5">
    <source>
        <dbReference type="ARBA" id="ARBA00022692"/>
    </source>
</evidence>
<evidence type="ECO:0000256" key="12">
    <source>
        <dbReference type="RuleBase" id="RU003750"/>
    </source>
</evidence>
<dbReference type="GO" id="GO:0016020">
    <property type="term" value="C:membrane"/>
    <property type="evidence" value="ECO:0007669"/>
    <property type="project" value="UniProtKB-SubCell"/>
</dbReference>
<dbReference type="PIRSF" id="PIRSF000847">
    <property type="entry name" value="Phos_ph_gly_syn"/>
    <property type="match status" value="1"/>
</dbReference>
<dbReference type="Pfam" id="PF01066">
    <property type="entry name" value="CDP-OH_P_transf"/>
    <property type="match status" value="1"/>
</dbReference>
<keyword evidence="7" id="KW-0443">Lipid metabolism</keyword>
<dbReference type="InterPro" id="IPR043130">
    <property type="entry name" value="CDP-OH_PTrfase_TM_dom"/>
</dbReference>
<feature type="transmembrane region" description="Helical" evidence="13">
    <location>
        <begin position="164"/>
        <end position="190"/>
    </location>
</feature>
<dbReference type="GO" id="GO:0008444">
    <property type="term" value="F:CDP-diacylglycerol-glycerol-3-phosphate 3-phosphatidyltransferase activity"/>
    <property type="evidence" value="ECO:0007669"/>
    <property type="project" value="UniProtKB-UniRule"/>
</dbReference>
<dbReference type="PANTHER" id="PTHR14269">
    <property type="entry name" value="CDP-DIACYLGLYCEROL--GLYCEROL-3-PHOSPHATE 3-PHOSPHATIDYLTRANSFERASE-RELATED"/>
    <property type="match status" value="1"/>
</dbReference>
<proteinExistence type="inferred from homology"/>
<dbReference type="InterPro" id="IPR050324">
    <property type="entry name" value="CDP-alcohol_PTase-I"/>
</dbReference>
<feature type="transmembrane region" description="Helical" evidence="13">
    <location>
        <begin position="48"/>
        <end position="66"/>
    </location>
</feature>
<dbReference type="EC" id="2.7.8.5" evidence="11"/>
<evidence type="ECO:0000256" key="2">
    <source>
        <dbReference type="ARBA" id="ARBA00010441"/>
    </source>
</evidence>
<dbReference type="RefSeq" id="WP_116414321.1">
    <property type="nucleotide sequence ID" value="NZ_NBWZ01000001.1"/>
</dbReference>
<comment type="caution">
    <text evidence="14">The sequence shown here is derived from an EMBL/GenBank/DDBJ whole genome shotgun (WGS) entry which is preliminary data.</text>
</comment>
<name>A0A3E0VGR9_9MICO</name>
<gene>
    <name evidence="14" type="ORF">B7R54_06545</name>
</gene>
<keyword evidence="6 13" id="KW-1133">Transmembrane helix</keyword>
<dbReference type="Proteomes" id="UP000256486">
    <property type="component" value="Unassembled WGS sequence"/>
</dbReference>
<evidence type="ECO:0000256" key="3">
    <source>
        <dbReference type="ARBA" id="ARBA00022516"/>
    </source>
</evidence>
<keyword evidence="4 12" id="KW-0808">Transferase</keyword>
<dbReference type="UniPathway" id="UPA00085"/>
<evidence type="ECO:0000313" key="15">
    <source>
        <dbReference type="Proteomes" id="UP000256486"/>
    </source>
</evidence>
<evidence type="ECO:0000256" key="10">
    <source>
        <dbReference type="ARBA" id="ARBA00023264"/>
    </source>
</evidence>
<evidence type="ECO:0000256" key="13">
    <source>
        <dbReference type="SAM" id="Phobius"/>
    </source>
</evidence>
<feature type="transmembrane region" description="Helical" evidence="13">
    <location>
        <begin position="140"/>
        <end position="158"/>
    </location>
</feature>
<dbReference type="InterPro" id="IPR048254">
    <property type="entry name" value="CDP_ALCOHOL_P_TRANSF_CS"/>
</dbReference>
<evidence type="ECO:0000313" key="14">
    <source>
        <dbReference type="EMBL" id="RFA08921.1"/>
    </source>
</evidence>
<evidence type="ECO:0000256" key="7">
    <source>
        <dbReference type="ARBA" id="ARBA00023098"/>
    </source>
</evidence>
<sequence length="206" mass="22163">MTNTPEAQAAAAPKPSNWNLPNAITIIRILLAPVFFIMLLADNGSDGVVRYLAAILFILAIATDGIDGHLARKNNQVTDLGKILDPIADKVLTGAALVGLSILAELPWWVTIIILVREVGITVFRFAVIKRRVIPASRGGKLKTLAQSIAISLALLPLEQVVGSWINVVNIVFMSIAFVLTVITGIDYLYQDRKLNRAAKAGNTSA</sequence>
<dbReference type="NCBIfam" id="TIGR00560">
    <property type="entry name" value="pgsA"/>
    <property type="match status" value="1"/>
</dbReference>
<comment type="subcellular location">
    <subcellularLocation>
        <location evidence="1">Membrane</location>
        <topology evidence="1">Multi-pass membrane protein</topology>
    </subcellularLocation>
</comment>
<dbReference type="PROSITE" id="PS00379">
    <property type="entry name" value="CDP_ALCOHOL_P_TRANSF"/>
    <property type="match status" value="1"/>
</dbReference>
<evidence type="ECO:0000256" key="6">
    <source>
        <dbReference type="ARBA" id="ARBA00022989"/>
    </source>
</evidence>
<keyword evidence="9" id="KW-0594">Phospholipid biosynthesis</keyword>
<dbReference type="OrthoDB" id="9796672at2"/>
<protein>
    <recommendedName>
        <fullName evidence="11">CDP-diacylglycerol--glycerol-3-phosphate 3-phosphatidyltransferase</fullName>
        <ecNumber evidence="11">2.7.8.5</ecNumber>
    </recommendedName>
</protein>
<feature type="transmembrane region" description="Helical" evidence="13">
    <location>
        <begin position="20"/>
        <end position="41"/>
    </location>
</feature>
<keyword evidence="15" id="KW-1185">Reference proteome</keyword>
<evidence type="ECO:0000256" key="4">
    <source>
        <dbReference type="ARBA" id="ARBA00022679"/>
    </source>
</evidence>
<keyword evidence="3" id="KW-0444">Lipid biosynthesis</keyword>
<evidence type="ECO:0000256" key="9">
    <source>
        <dbReference type="ARBA" id="ARBA00023209"/>
    </source>
</evidence>
<evidence type="ECO:0000256" key="11">
    <source>
        <dbReference type="NCBIfam" id="TIGR00560"/>
    </source>
</evidence>
<comment type="similarity">
    <text evidence="2 12">Belongs to the CDP-alcohol phosphatidyltransferase class-I family.</text>
</comment>
<evidence type="ECO:0000256" key="8">
    <source>
        <dbReference type="ARBA" id="ARBA00023136"/>
    </source>
</evidence>
<accession>A0A3E0VGR9</accession>
<dbReference type="InterPro" id="IPR000462">
    <property type="entry name" value="CDP-OH_P_trans"/>
</dbReference>
<dbReference type="AlphaFoldDB" id="A0A3E0VGR9"/>
<evidence type="ECO:0000256" key="1">
    <source>
        <dbReference type="ARBA" id="ARBA00004141"/>
    </source>
</evidence>
<organism evidence="14 15">
    <name type="scientific">Subtercola boreus</name>
    <dbReference type="NCBI Taxonomy" id="120213"/>
    <lineage>
        <taxon>Bacteria</taxon>
        <taxon>Bacillati</taxon>
        <taxon>Actinomycetota</taxon>
        <taxon>Actinomycetes</taxon>
        <taxon>Micrococcales</taxon>
        <taxon>Microbacteriaceae</taxon>
        <taxon>Subtercola</taxon>
    </lineage>
</organism>
<feature type="transmembrane region" description="Helical" evidence="13">
    <location>
        <begin position="106"/>
        <end position="128"/>
    </location>
</feature>
<dbReference type="InterPro" id="IPR004570">
    <property type="entry name" value="Phosphatidylglycerol_P_synth"/>
</dbReference>
<reference evidence="14 15" key="1">
    <citation type="submission" date="2017-04" db="EMBL/GenBank/DDBJ databases">
        <title>Comparative genome analysis of Subtercola boreus.</title>
        <authorList>
            <person name="Cho Y.-J."/>
            <person name="Cho A."/>
            <person name="Kim O.-S."/>
            <person name="Lee J.-I."/>
        </authorList>
    </citation>
    <scope>NUCLEOTIDE SEQUENCE [LARGE SCALE GENOMIC DNA]</scope>
    <source>
        <strain evidence="14 15">K300</strain>
    </source>
</reference>